<evidence type="ECO:0000313" key="3">
    <source>
        <dbReference type="EMBL" id="MBW0131339.1"/>
    </source>
</evidence>
<dbReference type="RefSeq" id="WP_218588836.1">
    <property type="nucleotide sequence ID" value="NZ_JADQDE010000002.1"/>
</dbReference>
<dbReference type="InterPro" id="IPR020821">
    <property type="entry name" value="ENPP1-3/EXOG-like_nuc-like"/>
</dbReference>
<keyword evidence="3" id="KW-0540">Nuclease</keyword>
<sequence length="275" mass="29818">MTAPGYDATFLDVPVPLPAADRVVRELTYVHFTVLLDPARRLAVATGVNIDGAALRDLDRSDGWRLDLRVDAGEQAGADVYADNDLDRGHLVRRSDPVWGAEAEQAECDTFVYPNAAPQAGLFNQSRELWLGLEDHVLAYADTYDARVSVFTAPVLAAEDPPYRGVGIPRLFWKVAAWVARPAPDAEPVLATTGYVLDQTPQLDDIDLETERARLAGEPPPLGPFRIFQVPVADIAALTGLDLGPLAAADRLPAAASVGTRERWVELGALSEIRM</sequence>
<keyword evidence="3" id="KW-0255">Endonuclease</keyword>
<keyword evidence="4" id="KW-1185">Reference proteome</keyword>
<reference evidence="3 4" key="1">
    <citation type="submission" date="2020-11" db="EMBL/GenBank/DDBJ databases">
        <title>Pseudonocardia abyssalis sp. nov. and Pseudonocardia oceani sp. nov., description and phylogenomic analysis of two novel actinomycetes isolated from the deep Southern Ocean.</title>
        <authorList>
            <person name="Parra J."/>
        </authorList>
    </citation>
    <scope>NUCLEOTIDE SEQUENCE [LARGE SCALE GENOMIC DNA]</scope>
    <source>
        <strain evidence="4">KRD185</strain>
    </source>
</reference>
<dbReference type="Pfam" id="PF01223">
    <property type="entry name" value="Endonuclease_NS"/>
    <property type="match status" value="1"/>
</dbReference>
<accession>A0ABS6UHN7</accession>
<gene>
    <name evidence="3" type="ORF">I4I82_27195</name>
</gene>
<protein>
    <submittedName>
        <fullName evidence="3">DNA/RNA non-specific endonuclease</fullName>
    </submittedName>
</protein>
<dbReference type="EMBL" id="JADQDF010000001">
    <property type="protein sequence ID" value="MBW0131339.1"/>
    <property type="molecule type" value="Genomic_DNA"/>
</dbReference>
<dbReference type="PANTHER" id="PTHR13966:SF5">
    <property type="entry name" value="ENDONUCLEASE G, MITOCHONDRIAL"/>
    <property type="match status" value="1"/>
</dbReference>
<proteinExistence type="predicted"/>
<evidence type="ECO:0000259" key="2">
    <source>
        <dbReference type="SMART" id="SM00892"/>
    </source>
</evidence>
<dbReference type="Proteomes" id="UP000694300">
    <property type="component" value="Unassembled WGS sequence"/>
</dbReference>
<evidence type="ECO:0000259" key="1">
    <source>
        <dbReference type="SMART" id="SM00477"/>
    </source>
</evidence>
<comment type="caution">
    <text evidence="3">The sequence shown here is derived from an EMBL/GenBank/DDBJ whole genome shotgun (WGS) entry which is preliminary data.</text>
</comment>
<feature type="domain" description="ENPP1-3/EXOG-like endonuclease/phosphodiesterase" evidence="1">
    <location>
        <begin position="29"/>
        <end position="250"/>
    </location>
</feature>
<dbReference type="GO" id="GO:0004519">
    <property type="term" value="F:endonuclease activity"/>
    <property type="evidence" value="ECO:0007669"/>
    <property type="project" value="UniProtKB-KW"/>
</dbReference>
<dbReference type="InterPro" id="IPR040255">
    <property type="entry name" value="Non-specific_endonuclease"/>
</dbReference>
<dbReference type="InterPro" id="IPR001604">
    <property type="entry name" value="Endo_G_ENPP1-like_dom"/>
</dbReference>
<evidence type="ECO:0000313" key="4">
    <source>
        <dbReference type="Proteomes" id="UP000694300"/>
    </source>
</evidence>
<organism evidence="3 4">
    <name type="scientific">Pseudonocardia oceani</name>
    <dbReference type="NCBI Taxonomy" id="2792013"/>
    <lineage>
        <taxon>Bacteria</taxon>
        <taxon>Bacillati</taxon>
        <taxon>Actinomycetota</taxon>
        <taxon>Actinomycetes</taxon>
        <taxon>Pseudonocardiales</taxon>
        <taxon>Pseudonocardiaceae</taxon>
        <taxon>Pseudonocardia</taxon>
    </lineage>
</organism>
<name>A0ABS6UHN7_9PSEU</name>
<dbReference type="SMART" id="SM00892">
    <property type="entry name" value="Endonuclease_NS"/>
    <property type="match status" value="1"/>
</dbReference>
<dbReference type="SMART" id="SM00477">
    <property type="entry name" value="NUC"/>
    <property type="match status" value="1"/>
</dbReference>
<keyword evidence="3" id="KW-0378">Hydrolase</keyword>
<feature type="domain" description="DNA/RNA non-specific endonuclease/pyrophosphatase/phosphodiesterase" evidence="2">
    <location>
        <begin position="28"/>
        <end position="250"/>
    </location>
</feature>
<dbReference type="PANTHER" id="PTHR13966">
    <property type="entry name" value="ENDONUCLEASE RELATED"/>
    <property type="match status" value="1"/>
</dbReference>